<organism evidence="1 2">
    <name type="scientific">Lysinibacillus irui</name>
    <dbReference type="NCBI Taxonomy" id="2998077"/>
    <lineage>
        <taxon>Bacteria</taxon>
        <taxon>Bacillati</taxon>
        <taxon>Bacillota</taxon>
        <taxon>Bacilli</taxon>
        <taxon>Bacillales</taxon>
        <taxon>Bacillaceae</taxon>
        <taxon>Lysinibacillus</taxon>
    </lineage>
</organism>
<dbReference type="Proteomes" id="UP001219585">
    <property type="component" value="Chromosome"/>
</dbReference>
<evidence type="ECO:0008006" key="3">
    <source>
        <dbReference type="Google" id="ProtNLM"/>
    </source>
</evidence>
<proteinExistence type="predicted"/>
<dbReference type="KEGG" id="liu:OU989_17935"/>
<evidence type="ECO:0000313" key="2">
    <source>
        <dbReference type="Proteomes" id="UP001219585"/>
    </source>
</evidence>
<gene>
    <name evidence="1" type="ORF">OU989_17935</name>
</gene>
<sequence length="103" mass="12355">MEVLYAKCNKSCGYKFYVQYFKKERLNHTIEKNYFSCPNCGREYVCYYTDDNIRKLQGELRKLYLEMKNVNSFQFDKLKKIESTLKHSICNSMAEIKNMVESS</sequence>
<dbReference type="EMBL" id="CP113527">
    <property type="protein sequence ID" value="WDV06121.1"/>
    <property type="molecule type" value="Genomic_DNA"/>
</dbReference>
<reference evidence="1" key="1">
    <citation type="submission" date="2022-11" db="EMBL/GenBank/DDBJ databases">
        <title>Lysinibacillus irui.</title>
        <authorList>
            <person name="Akintayo S.O."/>
        </authorList>
    </citation>
    <scope>NUCLEOTIDE SEQUENCE</scope>
    <source>
        <strain evidence="1">IRB4-01</strain>
    </source>
</reference>
<dbReference type="AlphaFoldDB" id="A0AAJ5RIH5"/>
<name>A0AAJ5RIH5_9BACI</name>
<dbReference type="RefSeq" id="WP_274794313.1">
    <property type="nucleotide sequence ID" value="NZ_CP113527.1"/>
</dbReference>
<accession>A0AAJ5RIH5</accession>
<evidence type="ECO:0000313" key="1">
    <source>
        <dbReference type="EMBL" id="WDV06121.1"/>
    </source>
</evidence>
<protein>
    <recommendedName>
        <fullName evidence="3">Transglycosylase</fullName>
    </recommendedName>
</protein>